<organism evidence="1">
    <name type="scientific">Cucumis melo</name>
    <name type="common">Muskmelon</name>
    <dbReference type="NCBI Taxonomy" id="3656"/>
    <lineage>
        <taxon>Eukaryota</taxon>
        <taxon>Viridiplantae</taxon>
        <taxon>Streptophyta</taxon>
        <taxon>Embryophyta</taxon>
        <taxon>Tracheophyta</taxon>
        <taxon>Spermatophyta</taxon>
        <taxon>Magnoliopsida</taxon>
        <taxon>eudicotyledons</taxon>
        <taxon>Gunneridae</taxon>
        <taxon>Pentapetalae</taxon>
        <taxon>rosids</taxon>
        <taxon>fabids</taxon>
        <taxon>Cucurbitales</taxon>
        <taxon>Cucurbitaceae</taxon>
        <taxon>Benincaseae</taxon>
        <taxon>Cucumis</taxon>
    </lineage>
</organism>
<dbReference type="EnsemblPlants" id="MELO3C034668.2.1">
    <property type="protein sequence ID" value="MELO3C034668.2.1"/>
    <property type="gene ID" value="MELO3C034668.2"/>
</dbReference>
<dbReference type="AlphaFoldDB" id="A0A9I9EJJ6"/>
<protein>
    <submittedName>
        <fullName evidence="1">Uncharacterized protein</fullName>
    </submittedName>
</protein>
<proteinExistence type="predicted"/>
<reference evidence="1" key="1">
    <citation type="submission" date="2023-03" db="UniProtKB">
        <authorList>
            <consortium name="EnsemblPlants"/>
        </authorList>
    </citation>
    <scope>IDENTIFICATION</scope>
</reference>
<accession>A0A9I9EJJ6</accession>
<dbReference type="Gramene" id="MELO3C034668.2.1">
    <property type="protein sequence ID" value="MELO3C034668.2.1"/>
    <property type="gene ID" value="MELO3C034668.2"/>
</dbReference>
<evidence type="ECO:0000313" key="1">
    <source>
        <dbReference type="EnsemblPlants" id="MELO3C034668.2.1"/>
    </source>
</evidence>
<name>A0A9I9EJJ6_CUCME</name>
<sequence>MGWVENVSQPNPITPLMSEIGIFPTLKNVGDSEKYVGKGSPDAVLGIETNVGGSCVGHASGKPLSTPSLSMQSTTSEKPRLLFRCHVLRWESLTR</sequence>